<evidence type="ECO:0000313" key="2">
    <source>
        <dbReference type="Proteomes" id="UP000007347"/>
    </source>
</evidence>
<dbReference type="AlphaFoldDB" id="K0NHD8"/>
<evidence type="ECO:0000313" key="1">
    <source>
        <dbReference type="EMBL" id="CCK80696.1"/>
    </source>
</evidence>
<dbReference type="Proteomes" id="UP000007347">
    <property type="component" value="Chromosome"/>
</dbReference>
<dbReference type="KEGG" id="dto:TOL2_C25370"/>
<reference evidence="1 2" key="1">
    <citation type="journal article" date="2013" name="Environ. Microbiol.">
        <title>Complete genome, catabolic sub-proteomes and key-metabolites of Desulfobacula toluolica Tol2, a marine, aromatic compound-degrading, sulfate-reducing bacterium.</title>
        <authorList>
            <person name="Wohlbrand L."/>
            <person name="Jacob J.H."/>
            <person name="Kube M."/>
            <person name="Mussmann M."/>
            <person name="Jarling R."/>
            <person name="Beck A."/>
            <person name="Amann R."/>
            <person name="Wilkes H."/>
            <person name="Reinhardt R."/>
            <person name="Rabus R."/>
        </authorList>
    </citation>
    <scope>NUCLEOTIDE SEQUENCE [LARGE SCALE GENOMIC DNA]</scope>
    <source>
        <strain evidence="2">DSM 7467 / Tol2</strain>
    </source>
</reference>
<name>K0NHD8_DESTT</name>
<dbReference type="STRING" id="651182.TOL2_C25370"/>
<sequence length="201" mass="22658">MSTKINTWNTRTNTGTICTALFIFLALSLSAMMVTGCQTADPKPVTSHSCILPKTNNLEQAIAMTKIDLGFENCTYKFENYFENLLTIGAGDPDISNKEKFSDFLMWCNNEGLLTKIQAKKYYNQYFNTLFAALPADYNVCSICPDKESLIQDMEKELSMKEKGLLKVAGDKDTYYKAHEQFETMVFLLDSTCKACDPEGM</sequence>
<organism evidence="1 2">
    <name type="scientific">Desulfobacula toluolica (strain DSM 7467 / Tol2)</name>
    <dbReference type="NCBI Taxonomy" id="651182"/>
    <lineage>
        <taxon>Bacteria</taxon>
        <taxon>Pseudomonadati</taxon>
        <taxon>Thermodesulfobacteriota</taxon>
        <taxon>Desulfobacteria</taxon>
        <taxon>Desulfobacterales</taxon>
        <taxon>Desulfobacteraceae</taxon>
        <taxon>Desulfobacula</taxon>
    </lineage>
</organism>
<protein>
    <submittedName>
        <fullName evidence="1">Conserved uncharacterized protein</fullName>
    </submittedName>
</protein>
<keyword evidence="2" id="KW-1185">Reference proteome</keyword>
<dbReference type="OrthoDB" id="9255894at2"/>
<gene>
    <name evidence="1" type="ordered locus">TOL2_C25370</name>
</gene>
<proteinExistence type="predicted"/>
<dbReference type="HOGENOM" id="CLU_1445515_0_0_7"/>
<dbReference type="RefSeq" id="WP_014958002.1">
    <property type="nucleotide sequence ID" value="NC_018645.1"/>
</dbReference>
<dbReference type="EMBL" id="FO203503">
    <property type="protein sequence ID" value="CCK80696.1"/>
    <property type="molecule type" value="Genomic_DNA"/>
</dbReference>
<accession>K0NHD8</accession>